<dbReference type="GO" id="GO:0071949">
    <property type="term" value="F:FAD binding"/>
    <property type="evidence" value="ECO:0007669"/>
    <property type="project" value="InterPro"/>
</dbReference>
<dbReference type="EMBL" id="SUNJ01012480">
    <property type="protein sequence ID" value="TPP58017.1"/>
    <property type="molecule type" value="Genomic_DNA"/>
</dbReference>
<dbReference type="OrthoDB" id="6280057at2759"/>
<protein>
    <submittedName>
        <fullName evidence="2">[F-actin]-methionine sulfoxide oxidase MICAL2</fullName>
    </submittedName>
</protein>
<reference evidence="2 3" key="1">
    <citation type="submission" date="2019-04" db="EMBL/GenBank/DDBJ databases">
        <title>Annotation for the trematode Fasciola gigantica.</title>
        <authorList>
            <person name="Choi Y.-J."/>
        </authorList>
    </citation>
    <scope>NUCLEOTIDE SEQUENCE [LARGE SCALE GENOMIC DNA]</scope>
    <source>
        <strain evidence="2">Uganda_cow_1</strain>
    </source>
</reference>
<dbReference type="STRING" id="46835.A0A504YJB5"/>
<dbReference type="Pfam" id="PF01494">
    <property type="entry name" value="FAD_binding_3"/>
    <property type="match status" value="1"/>
</dbReference>
<feature type="domain" description="FAD-binding" evidence="1">
    <location>
        <begin position="103"/>
        <end position="137"/>
    </location>
</feature>
<comment type="caution">
    <text evidence="2">The sequence shown here is derived from an EMBL/GenBank/DDBJ whole genome shotgun (WGS) entry which is preliminary data.</text>
</comment>
<dbReference type="InterPro" id="IPR036188">
    <property type="entry name" value="FAD/NAD-bd_sf"/>
</dbReference>
<dbReference type="AlphaFoldDB" id="A0A504YJB5"/>
<dbReference type="Gene3D" id="3.50.50.60">
    <property type="entry name" value="FAD/NAD(P)-binding domain"/>
    <property type="match status" value="1"/>
</dbReference>
<sequence length="138" mass="15788">MFQTRLLYSSFGLKTMTVTEARRSLEEQFDLFCTANSFESILNYFHQLCALAVTTSTKHPWAIYRQLNARLKCYWKAAALFERLEKRVQRPEYMHQTACSGINVLVVGSGPCGLRCAIELALLGARVVVVEKRDTFSR</sequence>
<accession>A0A504YJB5</accession>
<keyword evidence="3" id="KW-1185">Reference proteome</keyword>
<dbReference type="InterPro" id="IPR002938">
    <property type="entry name" value="FAD-bd"/>
</dbReference>
<evidence type="ECO:0000313" key="3">
    <source>
        <dbReference type="Proteomes" id="UP000316759"/>
    </source>
</evidence>
<dbReference type="SUPFAM" id="SSF51971">
    <property type="entry name" value="Nucleotide-binding domain"/>
    <property type="match status" value="1"/>
</dbReference>
<gene>
    <name evidence="2" type="ORF">FGIG_00726</name>
</gene>
<evidence type="ECO:0000259" key="1">
    <source>
        <dbReference type="Pfam" id="PF01494"/>
    </source>
</evidence>
<name>A0A504YJB5_FASGI</name>
<evidence type="ECO:0000313" key="2">
    <source>
        <dbReference type="EMBL" id="TPP58017.1"/>
    </source>
</evidence>
<proteinExistence type="predicted"/>
<dbReference type="Proteomes" id="UP000316759">
    <property type="component" value="Unassembled WGS sequence"/>
</dbReference>
<organism evidence="2 3">
    <name type="scientific">Fasciola gigantica</name>
    <name type="common">Giant liver fluke</name>
    <dbReference type="NCBI Taxonomy" id="46835"/>
    <lineage>
        <taxon>Eukaryota</taxon>
        <taxon>Metazoa</taxon>
        <taxon>Spiralia</taxon>
        <taxon>Lophotrochozoa</taxon>
        <taxon>Platyhelminthes</taxon>
        <taxon>Trematoda</taxon>
        <taxon>Digenea</taxon>
        <taxon>Plagiorchiida</taxon>
        <taxon>Echinostomata</taxon>
        <taxon>Echinostomatoidea</taxon>
        <taxon>Fasciolidae</taxon>
        <taxon>Fasciola</taxon>
    </lineage>
</organism>